<evidence type="ECO:0000259" key="5">
    <source>
        <dbReference type="Pfam" id="PF01915"/>
    </source>
</evidence>
<keyword evidence="7" id="KW-1185">Reference proteome</keyword>
<dbReference type="InterPro" id="IPR002772">
    <property type="entry name" value="Glyco_hydro_3_C"/>
</dbReference>
<dbReference type="SUPFAM" id="SSF52279">
    <property type="entry name" value="Beta-D-glucan exohydrolase, C-terminal domain"/>
    <property type="match status" value="1"/>
</dbReference>
<name>A0A3D8R3U6_9HELO</name>
<evidence type="ECO:0000256" key="4">
    <source>
        <dbReference type="ARBA" id="ARBA00023295"/>
    </source>
</evidence>
<dbReference type="Pfam" id="PF01915">
    <property type="entry name" value="Glyco_hydro_3_C"/>
    <property type="match status" value="1"/>
</dbReference>
<keyword evidence="2" id="KW-0378">Hydrolase</keyword>
<dbReference type="EMBL" id="PDLN01000013">
    <property type="protein sequence ID" value="RDW68484.1"/>
    <property type="molecule type" value="Genomic_DNA"/>
</dbReference>
<accession>A0A3D8R3U6</accession>
<evidence type="ECO:0000256" key="3">
    <source>
        <dbReference type="ARBA" id="ARBA00023277"/>
    </source>
</evidence>
<dbReference type="InterPro" id="IPR036881">
    <property type="entry name" value="Glyco_hydro_3_C_sf"/>
</dbReference>
<dbReference type="Proteomes" id="UP000256328">
    <property type="component" value="Unassembled WGS sequence"/>
</dbReference>
<sequence length="109" mass="11898">MFHQYSCQLIGWPESAQQLHSRHHDQDRGRKFQHHENTTGTYMLEIQIANINVTAVIPASILGLEDGYALADVAYGDANPSGNLAYTVVKNESGCPVVGLRAGLDCPFG</sequence>
<dbReference type="AlphaFoldDB" id="A0A3D8R3U6"/>
<evidence type="ECO:0000313" key="7">
    <source>
        <dbReference type="Proteomes" id="UP000256328"/>
    </source>
</evidence>
<dbReference type="GO" id="GO:0005975">
    <property type="term" value="P:carbohydrate metabolic process"/>
    <property type="evidence" value="ECO:0007669"/>
    <property type="project" value="InterPro"/>
</dbReference>
<dbReference type="OrthoDB" id="416222at2759"/>
<keyword evidence="4" id="KW-0326">Glycosidase</keyword>
<organism evidence="6 7">
    <name type="scientific">Coleophoma crateriformis</name>
    <dbReference type="NCBI Taxonomy" id="565419"/>
    <lineage>
        <taxon>Eukaryota</taxon>
        <taxon>Fungi</taxon>
        <taxon>Dikarya</taxon>
        <taxon>Ascomycota</taxon>
        <taxon>Pezizomycotina</taxon>
        <taxon>Leotiomycetes</taxon>
        <taxon>Helotiales</taxon>
        <taxon>Dermateaceae</taxon>
        <taxon>Coleophoma</taxon>
    </lineage>
</organism>
<evidence type="ECO:0000313" key="6">
    <source>
        <dbReference type="EMBL" id="RDW68484.1"/>
    </source>
</evidence>
<reference evidence="6 7" key="1">
    <citation type="journal article" date="2018" name="IMA Fungus">
        <title>IMA Genome-F 9: Draft genome sequence of Annulohypoxylon stygium, Aspergillus mulundensis, Berkeleyomyces basicola (syn. Thielaviopsis basicola), Ceratocystis smalleyi, two Cercospora beticola strains, Coleophoma cylindrospora, Fusarium fracticaudum, Phialophora cf. hyalina, and Morchella septimelata.</title>
        <authorList>
            <person name="Wingfield B.D."/>
            <person name="Bills G.F."/>
            <person name="Dong Y."/>
            <person name="Huang W."/>
            <person name="Nel W.J."/>
            <person name="Swalarsk-Parry B.S."/>
            <person name="Vaghefi N."/>
            <person name="Wilken P.M."/>
            <person name="An Z."/>
            <person name="de Beer Z.W."/>
            <person name="De Vos L."/>
            <person name="Chen L."/>
            <person name="Duong T.A."/>
            <person name="Gao Y."/>
            <person name="Hammerbacher A."/>
            <person name="Kikkert J.R."/>
            <person name="Li Y."/>
            <person name="Li H."/>
            <person name="Li K."/>
            <person name="Li Q."/>
            <person name="Liu X."/>
            <person name="Ma X."/>
            <person name="Naidoo K."/>
            <person name="Pethybridge S.J."/>
            <person name="Sun J."/>
            <person name="Steenkamp E.T."/>
            <person name="van der Nest M.A."/>
            <person name="van Wyk S."/>
            <person name="Wingfield M.J."/>
            <person name="Xiong C."/>
            <person name="Yue Q."/>
            <person name="Zhang X."/>
        </authorList>
    </citation>
    <scope>NUCLEOTIDE SEQUENCE [LARGE SCALE GENOMIC DNA]</scope>
    <source>
        <strain evidence="6 7">BP5796</strain>
    </source>
</reference>
<evidence type="ECO:0000256" key="2">
    <source>
        <dbReference type="ARBA" id="ARBA00022801"/>
    </source>
</evidence>
<keyword evidence="3" id="KW-0119">Carbohydrate metabolism</keyword>
<gene>
    <name evidence="6" type="ORF">BP5796_09141</name>
</gene>
<evidence type="ECO:0000256" key="1">
    <source>
        <dbReference type="ARBA" id="ARBA00005336"/>
    </source>
</evidence>
<feature type="domain" description="Glycoside hydrolase family 3 C-terminal" evidence="5">
    <location>
        <begin position="45"/>
        <end position="95"/>
    </location>
</feature>
<proteinExistence type="inferred from homology"/>
<dbReference type="Gene3D" id="3.40.50.1700">
    <property type="entry name" value="Glycoside hydrolase family 3 C-terminal domain"/>
    <property type="match status" value="1"/>
</dbReference>
<dbReference type="GO" id="GO:0004553">
    <property type="term" value="F:hydrolase activity, hydrolyzing O-glycosyl compounds"/>
    <property type="evidence" value="ECO:0007669"/>
    <property type="project" value="InterPro"/>
</dbReference>
<protein>
    <recommendedName>
        <fullName evidence="5">Glycoside hydrolase family 3 C-terminal domain-containing protein</fullName>
    </recommendedName>
</protein>
<comment type="caution">
    <text evidence="6">The sequence shown here is derived from an EMBL/GenBank/DDBJ whole genome shotgun (WGS) entry which is preliminary data.</text>
</comment>
<comment type="similarity">
    <text evidence="1">Belongs to the glycosyl hydrolase 3 family.</text>
</comment>